<protein>
    <submittedName>
        <fullName evidence="1">Minor tail protein</fullName>
    </submittedName>
</protein>
<organism evidence="1">
    <name type="scientific">Synechococcus virus S-ESS1</name>
    <dbReference type="NCBI Taxonomy" id="1964565"/>
    <lineage>
        <taxon>Viruses</taxon>
        <taxon>Duplodnaviria</taxon>
        <taxon>Heunggongvirae</taxon>
        <taxon>Uroviricota</taxon>
        <taxon>Caudoviricetes</taxon>
        <taxon>Casjensviridae</taxon>
        <taxon>Sessunavirus</taxon>
        <taxon>Sessunavirus SESS1</taxon>
    </lineage>
</organism>
<sequence length="101" mass="11189">MPTLAHPLRLEILVRMCELLRTITPGNGYVTDFSGAEGTEDNRVFRGRAIFGEGDPLPMLSVLEKSDPPRPASFPGGFRLQHRIVGTDDPRVLGRRQSESD</sequence>
<evidence type="ECO:0000313" key="1">
    <source>
        <dbReference type="EMBL" id="ARB05715.1"/>
    </source>
</evidence>
<proteinExistence type="predicted"/>
<dbReference type="RefSeq" id="YP_009997100.1">
    <property type="nucleotide sequence ID" value="NC_052968.1"/>
</dbReference>
<dbReference type="EMBL" id="KY249644">
    <property type="protein sequence ID" value="ARB05715.1"/>
    <property type="molecule type" value="Genomic_DNA"/>
</dbReference>
<dbReference type="GeneID" id="62679245"/>
<accession>A0A1V0DX28</accession>
<evidence type="ECO:0000313" key="2">
    <source>
        <dbReference type="Proteomes" id="UP000225878"/>
    </source>
</evidence>
<reference evidence="1" key="1">
    <citation type="submission" date="2016-11" db="EMBL/GenBank/DDBJ databases">
        <title>The complete genome sequence of Cyanosiphovirus S-ESS1.</title>
        <authorList>
            <person name="Han Y."/>
        </authorList>
    </citation>
    <scope>NUCLEOTIDE SEQUENCE [LARGE SCALE GENOMIC DNA]</scope>
</reference>
<keyword evidence="2" id="KW-1185">Reference proteome</keyword>
<dbReference type="KEGG" id="vg:62679245"/>
<name>A0A1V0DX28_9CAUD</name>
<dbReference type="Proteomes" id="UP000225878">
    <property type="component" value="Segment"/>
</dbReference>